<keyword evidence="17" id="KW-0132">Cell division</keyword>
<keyword evidence="14" id="KW-1003">Cell membrane</keyword>
<evidence type="ECO:0000256" key="8">
    <source>
        <dbReference type="ARBA" id="ARBA00022833"/>
    </source>
</evidence>
<evidence type="ECO:0000256" key="10">
    <source>
        <dbReference type="ARBA" id="ARBA00022989"/>
    </source>
</evidence>
<feature type="transmembrane region" description="Helical" evidence="14">
    <location>
        <begin position="36"/>
        <end position="56"/>
    </location>
</feature>
<dbReference type="GO" id="GO:0008270">
    <property type="term" value="F:zinc ion binding"/>
    <property type="evidence" value="ECO:0007669"/>
    <property type="project" value="UniProtKB-UniRule"/>
</dbReference>
<comment type="similarity">
    <text evidence="13 14">In the central section; belongs to the AAA ATPase family.</text>
</comment>
<dbReference type="Gene3D" id="1.20.58.760">
    <property type="entry name" value="Peptidase M41"/>
    <property type="match status" value="1"/>
</dbReference>
<keyword evidence="12 14" id="KW-0472">Membrane</keyword>
<keyword evidence="17" id="KW-0131">Cell cycle</keyword>
<feature type="binding site" evidence="14">
    <location>
        <position position="450"/>
    </location>
    <ligand>
        <name>Zn(2+)</name>
        <dbReference type="ChEBI" id="CHEBI:29105"/>
        <note>catalytic</note>
    </ligand>
</feature>
<dbReference type="GO" id="GO:0016887">
    <property type="term" value="F:ATP hydrolysis activity"/>
    <property type="evidence" value="ECO:0007669"/>
    <property type="project" value="UniProtKB-UniRule"/>
</dbReference>
<keyword evidence="9 14" id="KW-0067">ATP-binding</keyword>
<dbReference type="PROSITE" id="PS00674">
    <property type="entry name" value="AAA"/>
    <property type="match status" value="1"/>
</dbReference>
<gene>
    <name evidence="14" type="primary">ftsH</name>
    <name evidence="17" type="ORF">DEP93_01095</name>
</gene>
<evidence type="ECO:0000256" key="9">
    <source>
        <dbReference type="ARBA" id="ARBA00022840"/>
    </source>
</evidence>
<evidence type="ECO:0000256" key="5">
    <source>
        <dbReference type="ARBA" id="ARBA00022723"/>
    </source>
</evidence>
<dbReference type="InterPro" id="IPR003960">
    <property type="entry name" value="ATPase_AAA_CS"/>
</dbReference>
<comment type="cofactor">
    <cofactor evidence="14">
        <name>Zn(2+)</name>
        <dbReference type="ChEBI" id="CHEBI:29105"/>
    </cofactor>
    <text evidence="14">Binds 1 zinc ion per subunit.</text>
</comment>
<evidence type="ECO:0000256" key="13">
    <source>
        <dbReference type="ARBA" id="ARBA00061570"/>
    </source>
</evidence>
<evidence type="ECO:0000256" key="15">
    <source>
        <dbReference type="RuleBase" id="RU003651"/>
    </source>
</evidence>
<dbReference type="SUPFAM" id="SSF140990">
    <property type="entry name" value="FtsH protease domain-like"/>
    <property type="match status" value="1"/>
</dbReference>
<protein>
    <recommendedName>
        <fullName evidence="14">ATP-dependent zinc metalloprotease FtsH</fullName>
        <ecNumber evidence="14">3.4.24.-</ecNumber>
    </recommendedName>
</protein>
<feature type="transmembrane region" description="Helical" evidence="14">
    <location>
        <begin position="136"/>
        <end position="154"/>
    </location>
</feature>
<evidence type="ECO:0000256" key="4">
    <source>
        <dbReference type="ARBA" id="ARBA00022692"/>
    </source>
</evidence>
<comment type="subcellular location">
    <subcellularLocation>
        <location evidence="14">Cell membrane</location>
        <topology evidence="14">Multi-pass membrane protein</topology>
        <orientation evidence="14">Cytoplasmic side</orientation>
    </subcellularLocation>
    <subcellularLocation>
        <location evidence="1">Membrane</location>
    </subcellularLocation>
</comment>
<dbReference type="FunFam" id="1.20.58.760:FF:000001">
    <property type="entry name" value="ATP-dependent zinc metalloprotease FtsH"/>
    <property type="match status" value="1"/>
</dbReference>
<dbReference type="GO" id="GO:0051301">
    <property type="term" value="P:cell division"/>
    <property type="evidence" value="ECO:0007669"/>
    <property type="project" value="UniProtKB-KW"/>
</dbReference>
<dbReference type="Gene3D" id="1.10.8.60">
    <property type="match status" value="1"/>
</dbReference>
<dbReference type="Pfam" id="PF01434">
    <property type="entry name" value="Peptidase_M41"/>
    <property type="match status" value="1"/>
</dbReference>
<keyword evidence="4 14" id="KW-0812">Transmembrane</keyword>
<dbReference type="GO" id="GO:0005886">
    <property type="term" value="C:plasma membrane"/>
    <property type="evidence" value="ECO:0007669"/>
    <property type="project" value="UniProtKB-SubCell"/>
</dbReference>
<dbReference type="SMART" id="SM00382">
    <property type="entry name" value="AAA"/>
    <property type="match status" value="1"/>
</dbReference>
<evidence type="ECO:0000256" key="2">
    <source>
        <dbReference type="ARBA" id="ARBA00010044"/>
    </source>
</evidence>
<dbReference type="PANTHER" id="PTHR23076:SF97">
    <property type="entry name" value="ATP-DEPENDENT ZINC METALLOPROTEASE YME1L1"/>
    <property type="match status" value="1"/>
</dbReference>
<comment type="subunit">
    <text evidence="14">Homohexamer.</text>
</comment>
<keyword evidence="5 14" id="KW-0479">Metal-binding</keyword>
<comment type="similarity">
    <text evidence="15">Belongs to the AAA ATPase family.</text>
</comment>
<dbReference type="GO" id="GO:0006508">
    <property type="term" value="P:proteolysis"/>
    <property type="evidence" value="ECO:0007669"/>
    <property type="project" value="UniProtKB-KW"/>
</dbReference>
<evidence type="ECO:0000256" key="12">
    <source>
        <dbReference type="ARBA" id="ARBA00023136"/>
    </source>
</evidence>
<dbReference type="InterPro" id="IPR027417">
    <property type="entry name" value="P-loop_NTPase"/>
</dbReference>
<evidence type="ECO:0000313" key="18">
    <source>
        <dbReference type="Proteomes" id="UP000263336"/>
    </source>
</evidence>
<name>A0A3D0ZP16_UNCKA</name>
<reference evidence="17 18" key="1">
    <citation type="journal article" date="2018" name="Nat. Biotechnol.">
        <title>A standardized bacterial taxonomy based on genome phylogeny substantially revises the tree of life.</title>
        <authorList>
            <person name="Parks D.H."/>
            <person name="Chuvochina M."/>
            <person name="Waite D.W."/>
            <person name="Rinke C."/>
            <person name="Skarshewski A."/>
            <person name="Chaumeil P.A."/>
            <person name="Hugenholtz P."/>
        </authorList>
    </citation>
    <scope>NUCLEOTIDE SEQUENCE [LARGE SCALE GENOMIC DNA]</scope>
    <source>
        <strain evidence="17">UBA11701</strain>
    </source>
</reference>
<dbReference type="EMBL" id="DOZN01000008">
    <property type="protein sequence ID" value="HCC42047.1"/>
    <property type="molecule type" value="Genomic_DNA"/>
</dbReference>
<dbReference type="InterPro" id="IPR041569">
    <property type="entry name" value="AAA_lid_3"/>
</dbReference>
<evidence type="ECO:0000256" key="11">
    <source>
        <dbReference type="ARBA" id="ARBA00023049"/>
    </source>
</evidence>
<feature type="binding site" evidence="14">
    <location>
        <position position="446"/>
    </location>
    <ligand>
        <name>Zn(2+)</name>
        <dbReference type="ChEBI" id="CHEBI:29105"/>
        <note>catalytic</note>
    </ligand>
</feature>
<comment type="function">
    <text evidence="14">Acts as a processive, ATP-dependent zinc metallopeptidase for both cytoplasmic and membrane proteins. Plays a role in the quality control of integral membrane proteins.</text>
</comment>
<evidence type="ECO:0000256" key="14">
    <source>
        <dbReference type="HAMAP-Rule" id="MF_01458"/>
    </source>
</evidence>
<dbReference type="CDD" id="cd19501">
    <property type="entry name" value="RecA-like_FtsH"/>
    <property type="match status" value="1"/>
</dbReference>
<dbReference type="GO" id="GO:0005524">
    <property type="term" value="F:ATP binding"/>
    <property type="evidence" value="ECO:0007669"/>
    <property type="project" value="UniProtKB-UniRule"/>
</dbReference>
<dbReference type="SUPFAM" id="SSF52540">
    <property type="entry name" value="P-loop containing nucleoside triphosphate hydrolases"/>
    <property type="match status" value="1"/>
</dbReference>
<dbReference type="InterPro" id="IPR000642">
    <property type="entry name" value="Peptidase_M41"/>
</dbReference>
<dbReference type="GO" id="GO:0030163">
    <property type="term" value="P:protein catabolic process"/>
    <property type="evidence" value="ECO:0007669"/>
    <property type="project" value="UniProtKB-UniRule"/>
</dbReference>
<dbReference type="Proteomes" id="UP000263336">
    <property type="component" value="Unassembled WGS sequence"/>
</dbReference>
<keyword evidence="11 14" id="KW-0482">Metalloprotease</keyword>
<dbReference type="PANTHER" id="PTHR23076">
    <property type="entry name" value="METALLOPROTEASE M41 FTSH"/>
    <property type="match status" value="1"/>
</dbReference>
<feature type="active site" evidence="14">
    <location>
        <position position="447"/>
    </location>
</feature>
<evidence type="ECO:0000256" key="7">
    <source>
        <dbReference type="ARBA" id="ARBA00022801"/>
    </source>
</evidence>
<dbReference type="InterPro" id="IPR003959">
    <property type="entry name" value="ATPase_AAA_core"/>
</dbReference>
<dbReference type="NCBIfam" id="TIGR01241">
    <property type="entry name" value="FtsH_fam"/>
    <property type="match status" value="1"/>
</dbReference>
<dbReference type="InterPro" id="IPR037219">
    <property type="entry name" value="Peptidase_M41-like"/>
</dbReference>
<dbReference type="GO" id="GO:0004222">
    <property type="term" value="F:metalloendopeptidase activity"/>
    <property type="evidence" value="ECO:0007669"/>
    <property type="project" value="InterPro"/>
</dbReference>
<dbReference type="FunFam" id="1.10.8.60:FF:000001">
    <property type="entry name" value="ATP-dependent zinc metalloprotease FtsH"/>
    <property type="match status" value="1"/>
</dbReference>
<keyword evidence="10 14" id="KW-1133">Transmembrane helix</keyword>
<dbReference type="EC" id="3.4.24.-" evidence="14"/>
<feature type="domain" description="AAA+ ATPase" evidence="16">
    <location>
        <begin position="217"/>
        <end position="356"/>
    </location>
</feature>
<accession>A0A3D0ZP16</accession>
<dbReference type="AlphaFoldDB" id="A0A3D0ZP16"/>
<comment type="caution">
    <text evidence="17">The sequence shown here is derived from an EMBL/GenBank/DDBJ whole genome shotgun (WGS) entry which is preliminary data.</text>
</comment>
<keyword evidence="3 14" id="KW-0645">Protease</keyword>
<feature type="binding site" evidence="14">
    <location>
        <position position="522"/>
    </location>
    <ligand>
        <name>Zn(2+)</name>
        <dbReference type="ChEBI" id="CHEBI:29105"/>
        <note>catalytic</note>
    </ligand>
</feature>
<dbReference type="Pfam" id="PF17862">
    <property type="entry name" value="AAA_lid_3"/>
    <property type="match status" value="1"/>
</dbReference>
<sequence length="623" mass="68693">MANKNGNNKNGKKAKNKQVSIPFVGNISPRSPWGNVFFYLFLIFLFFMIFGGSGGLSPKPEQVGVNELVKLIKSEKVQDVVVAGDKLEVQLKDGTKLLVEKEGSISFDQILTNNEVDRSKIAGDVKVERRVTFEQILTPVLMFGFPLIILFFIFRQMRNANSDIASFGKSRARLFKKGQTQITFNDVAGNEEAKTEMMEIVDFLKNPEKYRKLGARIPKGILLVGPSGVGKTLLAKAIAGEANVPFYSVAGSEFMEMLVGVGSSRVRDLFDVARNNQPSLIFVDEIDAIGRQRGMGIGGGHDEREQTLNQILIEMDGFDTRTDVIVLAATNRPDMLDPALIRPGRFDRTITVMLPDLKDREAIIKIHMREKPIAEDVKIEQMARKTVGFSGADIENMMNEAAILAARAGKTKIEQVDIEEAALKVTLGSERKTLQTEEERKMTAYHEAGHALVSAFVKDMDPVYRVSIIARGASLGHTSFPPERDRYNETKTRLSSIISTMLGGRAAEEIVFGELTVGASDDIGKATGIARKMVAEWGMSSLGPVSYDIGGGQFWLARGIEEGNKVSEEMAAKIDAEVEKLIHSAYTHAKEIIEANKEKLDKVAAKLLEKETIDGEEFRALVA</sequence>
<dbReference type="HAMAP" id="MF_01458">
    <property type="entry name" value="FtsH"/>
    <property type="match status" value="1"/>
</dbReference>
<comment type="caution">
    <text evidence="14">Lacks conserved residue(s) required for the propagation of feature annotation.</text>
</comment>
<dbReference type="InterPro" id="IPR005936">
    <property type="entry name" value="FtsH"/>
</dbReference>
<evidence type="ECO:0000259" key="16">
    <source>
        <dbReference type="SMART" id="SM00382"/>
    </source>
</evidence>
<evidence type="ECO:0000256" key="6">
    <source>
        <dbReference type="ARBA" id="ARBA00022741"/>
    </source>
</evidence>
<dbReference type="Pfam" id="PF00004">
    <property type="entry name" value="AAA"/>
    <property type="match status" value="1"/>
</dbReference>
<proteinExistence type="inferred from homology"/>
<keyword evidence="8 14" id="KW-0862">Zinc</keyword>
<dbReference type="InterPro" id="IPR003593">
    <property type="entry name" value="AAA+_ATPase"/>
</dbReference>
<evidence type="ECO:0000313" key="17">
    <source>
        <dbReference type="EMBL" id="HCC42047.1"/>
    </source>
</evidence>
<evidence type="ECO:0000256" key="3">
    <source>
        <dbReference type="ARBA" id="ARBA00022670"/>
    </source>
</evidence>
<dbReference type="FunFam" id="3.40.50.300:FF:000001">
    <property type="entry name" value="ATP-dependent zinc metalloprotease FtsH"/>
    <property type="match status" value="1"/>
</dbReference>
<organism evidence="17 18">
    <name type="scientific">candidate division WWE3 bacterium</name>
    <dbReference type="NCBI Taxonomy" id="2053526"/>
    <lineage>
        <taxon>Bacteria</taxon>
        <taxon>Katanobacteria</taxon>
    </lineage>
</organism>
<dbReference type="Gene3D" id="3.40.50.300">
    <property type="entry name" value="P-loop containing nucleotide triphosphate hydrolases"/>
    <property type="match status" value="1"/>
</dbReference>
<dbReference type="GO" id="GO:0004176">
    <property type="term" value="F:ATP-dependent peptidase activity"/>
    <property type="evidence" value="ECO:0007669"/>
    <property type="project" value="InterPro"/>
</dbReference>
<keyword evidence="7 14" id="KW-0378">Hydrolase</keyword>
<keyword evidence="6 14" id="KW-0547">Nucleotide-binding</keyword>
<comment type="similarity">
    <text evidence="2 14">In the C-terminal section; belongs to the peptidase M41 family.</text>
</comment>
<evidence type="ECO:0000256" key="1">
    <source>
        <dbReference type="ARBA" id="ARBA00004370"/>
    </source>
</evidence>